<evidence type="ECO:0008006" key="4">
    <source>
        <dbReference type="Google" id="ProtNLM"/>
    </source>
</evidence>
<reference evidence="2 3" key="1">
    <citation type="submission" date="2018-02" db="EMBL/GenBank/DDBJ databases">
        <title>Genome sequencing of Solimonas sp. HR-BB.</title>
        <authorList>
            <person name="Lee Y."/>
            <person name="Jeon C.O."/>
        </authorList>
    </citation>
    <scope>NUCLEOTIDE SEQUENCE [LARGE SCALE GENOMIC DNA]</scope>
    <source>
        <strain evidence="2 3">HR-BB</strain>
    </source>
</reference>
<dbReference type="Proteomes" id="UP000238220">
    <property type="component" value="Unassembled WGS sequence"/>
</dbReference>
<comment type="caution">
    <text evidence="2">The sequence shown here is derived from an EMBL/GenBank/DDBJ whole genome shotgun (WGS) entry which is preliminary data.</text>
</comment>
<evidence type="ECO:0000313" key="3">
    <source>
        <dbReference type="Proteomes" id="UP000238220"/>
    </source>
</evidence>
<dbReference type="AlphaFoldDB" id="A0A2S5TC91"/>
<dbReference type="OrthoDB" id="7028389at2"/>
<gene>
    <name evidence="2" type="ORF">C3942_17685</name>
</gene>
<protein>
    <recommendedName>
        <fullName evidence="4">FecR protein domain-containing protein</fullName>
    </recommendedName>
</protein>
<evidence type="ECO:0000256" key="1">
    <source>
        <dbReference type="SAM" id="SignalP"/>
    </source>
</evidence>
<dbReference type="PANTHER" id="PTHR38731">
    <property type="entry name" value="LIPL45-RELATED LIPOPROTEIN-RELATED"/>
    <property type="match status" value="1"/>
</dbReference>
<sequence length="262" mass="26830">MSTHKIPMRSTVRLAAALVLGLACGAAQAAAAKVMLITGVATATPPGGKARSLHRGDAVEPGESLEVGNNSYLSLSFADGGRVLLRPNTVFEVEAYDYPAPAAATAAPAAPAPVAVPAAEAPVSAPAVTEAAPKPGSGKAFFKLVRGGFRAISGLIGKQDKQEYLIRTSVATIGIRGTDYVAEKCSGDQCAGPYQQVDGDLSDALQVGVNEGSIEVTTPDGTAHPVEQGQFGIATRDGKFFALPLTPMSYLLNPLPDPDSCQ</sequence>
<keyword evidence="1" id="KW-0732">Signal</keyword>
<dbReference type="EMBL" id="PSNW01000011">
    <property type="protein sequence ID" value="PPE72610.1"/>
    <property type="molecule type" value="Genomic_DNA"/>
</dbReference>
<accession>A0A2S5TC91</accession>
<dbReference type="PROSITE" id="PS51257">
    <property type="entry name" value="PROKAR_LIPOPROTEIN"/>
    <property type="match status" value="1"/>
</dbReference>
<feature type="chain" id="PRO_5015577534" description="FecR protein domain-containing protein" evidence="1">
    <location>
        <begin position="30"/>
        <end position="262"/>
    </location>
</feature>
<feature type="signal peptide" evidence="1">
    <location>
        <begin position="1"/>
        <end position="29"/>
    </location>
</feature>
<organism evidence="2 3">
    <name type="scientific">Solimonas fluminis</name>
    <dbReference type="NCBI Taxonomy" id="2086571"/>
    <lineage>
        <taxon>Bacteria</taxon>
        <taxon>Pseudomonadati</taxon>
        <taxon>Pseudomonadota</taxon>
        <taxon>Gammaproteobacteria</taxon>
        <taxon>Nevskiales</taxon>
        <taxon>Nevskiaceae</taxon>
        <taxon>Solimonas</taxon>
    </lineage>
</organism>
<dbReference type="PANTHER" id="PTHR38731:SF3">
    <property type="entry name" value="BLL6125 PROTEIN"/>
    <property type="match status" value="1"/>
</dbReference>
<name>A0A2S5TC91_9GAMM</name>
<keyword evidence="3" id="KW-1185">Reference proteome</keyword>
<proteinExistence type="predicted"/>
<dbReference type="RefSeq" id="WP_104231696.1">
    <property type="nucleotide sequence ID" value="NZ_PSNW01000011.1"/>
</dbReference>
<evidence type="ECO:0000313" key="2">
    <source>
        <dbReference type="EMBL" id="PPE72610.1"/>
    </source>
</evidence>